<keyword evidence="2" id="KW-0489">Methyltransferase</keyword>
<dbReference type="InterPro" id="IPR023451">
    <property type="entry name" value="Thymidate_synth/dCMP_Mease_dom"/>
</dbReference>
<evidence type="ECO:0000256" key="1">
    <source>
        <dbReference type="ARBA" id="ARBA00011947"/>
    </source>
</evidence>
<protein>
    <recommendedName>
        <fullName evidence="1">thymidylate synthase</fullName>
        <ecNumber evidence="1">2.1.1.45</ecNumber>
    </recommendedName>
</protein>
<reference evidence="5" key="1">
    <citation type="journal article" date="2017" name="Science">
        <title>Giant viruses with an expanded complement of translation system components.</title>
        <authorList>
            <person name="Schulz F."/>
            <person name="Yutin N."/>
            <person name="Ivanova N.N."/>
            <person name="Ortega D.R."/>
            <person name="Lee T.K."/>
            <person name="Vierheilig J."/>
            <person name="Daims H."/>
            <person name="Horn M."/>
            <person name="Wagner M."/>
            <person name="Jensen G.J."/>
            <person name="Kyrpides N.C."/>
            <person name="Koonin E.V."/>
            <person name="Woyke T."/>
        </authorList>
    </citation>
    <scope>NUCLEOTIDE SEQUENCE</scope>
    <source>
        <strain evidence="5">HKV1</strain>
    </source>
</reference>
<dbReference type="GO" id="GO:0006231">
    <property type="term" value="P:dTMP biosynthetic process"/>
    <property type="evidence" value="ECO:0007669"/>
    <property type="project" value="InterPro"/>
</dbReference>
<dbReference type="EMBL" id="KY684105">
    <property type="protein sequence ID" value="ARF10848.1"/>
    <property type="molecule type" value="Genomic_DNA"/>
</dbReference>
<feature type="domain" description="Thymidylate synthase/dCMP hydroxymethylase" evidence="4">
    <location>
        <begin position="163"/>
        <end position="451"/>
    </location>
</feature>
<dbReference type="CDD" id="cd00351">
    <property type="entry name" value="TS_Pyrimidine_HMase"/>
    <property type="match status" value="1"/>
</dbReference>
<gene>
    <name evidence="5" type="ORF">Hokovirus_3_121</name>
</gene>
<accession>A0A1V0SGT4</accession>
<dbReference type="PANTHER" id="PTHR11548:SF1">
    <property type="entry name" value="THYMIDYLATE SYNTHASE 1"/>
    <property type="match status" value="1"/>
</dbReference>
<dbReference type="PANTHER" id="PTHR11548">
    <property type="entry name" value="THYMIDYLATE SYNTHASE 1"/>
    <property type="match status" value="1"/>
</dbReference>
<keyword evidence="3" id="KW-0808">Transferase</keyword>
<dbReference type="NCBIfam" id="TIGR03284">
    <property type="entry name" value="thym_sym"/>
    <property type="match status" value="1"/>
</dbReference>
<organism evidence="5">
    <name type="scientific">Hokovirus HKV1</name>
    <dbReference type="NCBI Taxonomy" id="1977638"/>
    <lineage>
        <taxon>Viruses</taxon>
        <taxon>Varidnaviria</taxon>
        <taxon>Bamfordvirae</taxon>
        <taxon>Nucleocytoviricota</taxon>
        <taxon>Megaviricetes</taxon>
        <taxon>Imitervirales</taxon>
        <taxon>Mimiviridae</taxon>
        <taxon>Klosneuvirinae</taxon>
        <taxon>Hokovirus</taxon>
    </lineage>
</organism>
<dbReference type="InterPro" id="IPR045097">
    <property type="entry name" value="Thymidate_synth/dCMP_Mease"/>
</dbReference>
<evidence type="ECO:0000259" key="4">
    <source>
        <dbReference type="Pfam" id="PF00303"/>
    </source>
</evidence>
<dbReference type="Gene3D" id="3.30.572.10">
    <property type="entry name" value="Thymidylate synthase/dCMP hydroxymethylase domain"/>
    <property type="match status" value="1"/>
</dbReference>
<evidence type="ECO:0000313" key="5">
    <source>
        <dbReference type="EMBL" id="ARF10848.1"/>
    </source>
</evidence>
<dbReference type="Pfam" id="PF00303">
    <property type="entry name" value="Thymidylat_synt"/>
    <property type="match status" value="1"/>
</dbReference>
<evidence type="ECO:0000256" key="2">
    <source>
        <dbReference type="ARBA" id="ARBA00022603"/>
    </source>
</evidence>
<evidence type="ECO:0000256" key="3">
    <source>
        <dbReference type="ARBA" id="ARBA00022679"/>
    </source>
</evidence>
<dbReference type="GO" id="GO:0032259">
    <property type="term" value="P:methylation"/>
    <property type="evidence" value="ECO:0007669"/>
    <property type="project" value="UniProtKB-KW"/>
</dbReference>
<dbReference type="InterPro" id="IPR000398">
    <property type="entry name" value="Thymidylate_synthase"/>
</dbReference>
<dbReference type="InterPro" id="IPR036926">
    <property type="entry name" value="Thymidate_synth/dCMP_Mease_sf"/>
</dbReference>
<dbReference type="EC" id="2.1.1.45" evidence="1"/>
<dbReference type="PRINTS" id="PR00108">
    <property type="entry name" value="THYMDSNTHASE"/>
</dbReference>
<dbReference type="SUPFAM" id="SSF55831">
    <property type="entry name" value="Thymidylate synthase/dCMP hydroxymethylase"/>
    <property type="match status" value="1"/>
</dbReference>
<name>A0A1V0SGT4_9VIRU</name>
<sequence length="453" mass="53552">MYKRIHLYILDKNNNVLEKLNNPYLYKYIPNKKISNLDLYKHELFNVLETLNNPYLYKFITNKSGLEYHFNLSFVNDLKSVKNNDFMTLDKKYLNDDYIIIKTNVIKSNIEFPENIFLKYLLSKKKVINHTYEEINDTETNTDLTIDYYSIENNNLTFYGEQGYLKLLEHVLNCENRNTRNSTTFASFGHQLSFDLQEGFPLLTTKKVLFDKVISELLMFLKGETNTKTLEEQGNYIWKHNTDAIFLSKMNLVYPVGFMGPMYGYNWRFYGKPYLSKNKNVKYIDQLHYVIKLLLTDPTSRRIIMTTYDPLTVDQCVLYPCHGLITQFFVRDNEYLDIKMYQRSADLFLGVPFNIASYALLNEMLCKITGYKPGILNITFGDVHIYKDHLEAVQTQINRKNNIHQLPKLLITKEYQDNNNINDAINYITNLEQKDFTIENYCHEPFIKASMIP</sequence>
<proteinExistence type="predicted"/>
<dbReference type="GO" id="GO:0004799">
    <property type="term" value="F:thymidylate synthase activity"/>
    <property type="evidence" value="ECO:0007669"/>
    <property type="project" value="UniProtKB-EC"/>
</dbReference>